<feature type="domain" description="Flavoprotein" evidence="1">
    <location>
        <begin position="5"/>
        <end position="176"/>
    </location>
</feature>
<dbReference type="EMBL" id="CT573071">
    <property type="protein sequence ID" value="CAJ75019.1"/>
    <property type="molecule type" value="Genomic_DNA"/>
</dbReference>
<reference evidence="2" key="2">
    <citation type="submission" date="2006-01" db="EMBL/GenBank/DDBJ databases">
        <authorList>
            <person name="Genoscope"/>
        </authorList>
    </citation>
    <scope>NUCLEOTIDE SEQUENCE</scope>
</reference>
<dbReference type="RefSeq" id="WP_099323774.1">
    <property type="nucleotide sequence ID" value="NZ_CP049055.1"/>
</dbReference>
<dbReference type="EMBL" id="LT934425">
    <property type="protein sequence ID" value="SOH02868.1"/>
    <property type="molecule type" value="Genomic_DNA"/>
</dbReference>
<evidence type="ECO:0000313" key="2">
    <source>
        <dbReference type="EMBL" id="CAJ75019.1"/>
    </source>
</evidence>
<keyword evidence="2" id="KW-0456">Lyase</keyword>
<reference evidence="2" key="1">
    <citation type="journal article" date="2006" name="Nature">
        <title>Deciphering the evolution and metabolism of an anammox bacterium from a community genome.</title>
        <authorList>
            <person name="Strous M."/>
            <person name="Pelletier E."/>
            <person name="Mangenot S."/>
            <person name="Rattei T."/>
            <person name="Lehner A."/>
            <person name="Taylor M.W."/>
            <person name="Horn M."/>
            <person name="Daims H."/>
            <person name="Bartol-Mavel D."/>
            <person name="Wincker P."/>
            <person name="Barbe V."/>
            <person name="Fonknechten N."/>
            <person name="Vallenet D."/>
            <person name="Segurens B."/>
            <person name="Schenowitz-Truong C."/>
            <person name="Medigue C."/>
            <person name="Collingro A."/>
            <person name="Snel B."/>
            <person name="Dutilh B.E."/>
            <person name="OpDenCamp H.J.M."/>
            <person name="vanDerDrift C."/>
            <person name="Cirpus I."/>
            <person name="vanDePas-Schoonen K.T."/>
            <person name="Harhangi H.R."/>
            <person name="vanNiftrik L."/>
            <person name="Schmid M."/>
            <person name="Keltjens J."/>
            <person name="vanDeVossenberg J."/>
            <person name="Kartal B."/>
            <person name="Meier H."/>
            <person name="Frishman D."/>
            <person name="Huynen M.A."/>
            <person name="Mewes H."/>
            <person name="Weissenbach J."/>
            <person name="Jetten M.S.M."/>
            <person name="Wagner M."/>
            <person name="LePaslier D."/>
        </authorList>
    </citation>
    <scope>NUCLEOTIDE SEQUENCE</scope>
</reference>
<dbReference type="PANTHER" id="PTHR14359">
    <property type="entry name" value="HOMO-OLIGOMERIC FLAVIN CONTAINING CYS DECARBOXYLASE FAMILY"/>
    <property type="match status" value="1"/>
</dbReference>
<dbReference type="SUPFAM" id="SSF52507">
    <property type="entry name" value="Homo-oligomeric flavin-containing Cys decarboxylases, HFCD"/>
    <property type="match status" value="1"/>
</dbReference>
<reference evidence="5" key="4">
    <citation type="submission" date="2017-10" db="EMBL/GenBank/DDBJ databases">
        <authorList>
            <person name="Frank J."/>
        </authorList>
    </citation>
    <scope>NUCLEOTIDE SEQUENCE [LARGE SCALE GENOMIC DNA]</scope>
</reference>
<evidence type="ECO:0000313" key="5">
    <source>
        <dbReference type="Proteomes" id="UP000221734"/>
    </source>
</evidence>
<gene>
    <name evidence="3" type="ORF">KsCSTR_32070</name>
    <name evidence="4" type="ORF">KSMBR1_0352</name>
    <name evidence="2" type="ORF">kuste4257</name>
</gene>
<dbReference type="GO" id="GO:0004633">
    <property type="term" value="F:phosphopantothenoylcysteine decarboxylase activity"/>
    <property type="evidence" value="ECO:0007669"/>
    <property type="project" value="UniProtKB-EC"/>
</dbReference>
<dbReference type="AlphaFoldDB" id="Q1Q4T2"/>
<dbReference type="EC" id="4.1.1.36" evidence="2 3"/>
<organism evidence="2">
    <name type="scientific">Kuenenia stuttgartiensis</name>
    <dbReference type="NCBI Taxonomy" id="174633"/>
    <lineage>
        <taxon>Bacteria</taxon>
        <taxon>Pseudomonadati</taxon>
        <taxon>Planctomycetota</taxon>
        <taxon>Candidatus Brocadiia</taxon>
        <taxon>Candidatus Brocadiales</taxon>
        <taxon>Candidatus Brocadiaceae</taxon>
        <taxon>Candidatus Kuenenia</taxon>
    </lineage>
</organism>
<dbReference type="OrthoDB" id="9802554at2"/>
<dbReference type="EMBL" id="CP049055">
    <property type="protein sequence ID" value="QII12586.1"/>
    <property type="molecule type" value="Genomic_DNA"/>
</dbReference>
<evidence type="ECO:0000313" key="4">
    <source>
        <dbReference type="EMBL" id="SOH02868.1"/>
    </source>
</evidence>
<dbReference type="GO" id="GO:0071513">
    <property type="term" value="C:phosphopantothenoylcysteine decarboxylase complex"/>
    <property type="evidence" value="ECO:0007669"/>
    <property type="project" value="TreeGrafter"/>
</dbReference>
<protein>
    <submittedName>
        <fullName evidence="3">Putative 4-phosphopantotheoylcysteine decarboxylase</fullName>
    </submittedName>
    <submittedName>
        <fullName evidence="2">Similar to 4-phosphopantotheoylcysteine decarboxylase</fullName>
        <ecNumber evidence="2 3">4.1.1.36</ecNumber>
    </submittedName>
</protein>
<proteinExistence type="predicted"/>
<dbReference type="Proteomes" id="UP000501926">
    <property type="component" value="Chromosome"/>
</dbReference>
<reference evidence="3 6" key="5">
    <citation type="submission" date="2020-02" db="EMBL/GenBank/DDBJ databases">
        <title>Newly sequenced genome of strain CSTR1 showed variability in Candidatus Kuenenia stuttgartiensis genomes.</title>
        <authorList>
            <person name="Ding C."/>
            <person name="Adrian L."/>
        </authorList>
    </citation>
    <scope>NUCLEOTIDE SEQUENCE [LARGE SCALE GENOMIC DNA]</scope>
    <source>
        <strain evidence="3 6">CSTR1</strain>
    </source>
</reference>
<dbReference type="GO" id="GO:0010181">
    <property type="term" value="F:FMN binding"/>
    <property type="evidence" value="ECO:0007669"/>
    <property type="project" value="TreeGrafter"/>
</dbReference>
<sequence length="180" mass="19489">MHNCIVVGVTGSIAAYKAVEIVSGLVKRGSTVFVVMTYNAQRFVHPVTFRSISQKNVITDLFVENENYNPSHVSLAERADLIVVAPATANFIGKVAAGIADDALTCTVMAAKTPVIIAPAMNDSMYLNPIVQQNIKKLKEHGYIIIEPEEGRLCTGKMGKGRLASNEMIVSVILETLKNK</sequence>
<dbReference type="Proteomes" id="UP000221734">
    <property type="component" value="Chromosome Kuenenia_stuttgartiensis_MBR1"/>
</dbReference>
<evidence type="ECO:0000313" key="3">
    <source>
        <dbReference type="EMBL" id="QII12586.1"/>
    </source>
</evidence>
<accession>Q1Q4T2</accession>
<reference evidence="4" key="3">
    <citation type="submission" date="2017-10" db="EMBL/GenBank/DDBJ databases">
        <authorList>
            <person name="Banno H."/>
            <person name="Chua N.-H."/>
        </authorList>
    </citation>
    <scope>NUCLEOTIDE SEQUENCE [LARGE SCALE GENOMIC DNA]</scope>
    <source>
        <strain evidence="4">Kuenenia_mbr1_ru-nijmegen</strain>
    </source>
</reference>
<keyword evidence="5" id="KW-1185">Reference proteome</keyword>
<dbReference type="PANTHER" id="PTHR14359:SF6">
    <property type="entry name" value="PHOSPHOPANTOTHENOYLCYSTEINE DECARBOXYLASE"/>
    <property type="match status" value="1"/>
</dbReference>
<evidence type="ECO:0000313" key="6">
    <source>
        <dbReference type="Proteomes" id="UP000501926"/>
    </source>
</evidence>
<dbReference type="InterPro" id="IPR003382">
    <property type="entry name" value="Flavoprotein"/>
</dbReference>
<dbReference type="KEGG" id="kst:KSMBR1_0352"/>
<dbReference type="Gene3D" id="3.40.50.1950">
    <property type="entry name" value="Flavin prenyltransferase-like"/>
    <property type="match status" value="1"/>
</dbReference>
<dbReference type="InterPro" id="IPR036551">
    <property type="entry name" value="Flavin_trans-like"/>
</dbReference>
<evidence type="ECO:0000259" key="1">
    <source>
        <dbReference type="Pfam" id="PF02441"/>
    </source>
</evidence>
<dbReference type="GO" id="GO:0015937">
    <property type="term" value="P:coenzyme A biosynthetic process"/>
    <property type="evidence" value="ECO:0007669"/>
    <property type="project" value="TreeGrafter"/>
</dbReference>
<name>Q1Q4T2_KUEST</name>
<dbReference type="Pfam" id="PF02441">
    <property type="entry name" value="Flavoprotein"/>
    <property type="match status" value="1"/>
</dbReference>